<dbReference type="FunFam" id="1.10.730.10:FF:000037">
    <property type="entry name" value="Methionyl-tRNA synthetase"/>
    <property type="match status" value="1"/>
</dbReference>
<evidence type="ECO:0000256" key="7">
    <source>
        <dbReference type="ARBA" id="ARBA00022840"/>
    </source>
</evidence>
<dbReference type="InterPro" id="IPR023458">
    <property type="entry name" value="Met-tRNA_ligase_1"/>
</dbReference>
<evidence type="ECO:0000256" key="10">
    <source>
        <dbReference type="ARBA" id="ARBA00030904"/>
    </source>
</evidence>
<dbReference type="InterPro" id="IPR041872">
    <property type="entry name" value="Anticodon_Met"/>
</dbReference>
<keyword evidence="6 12" id="KW-0547">Nucleotide-binding</keyword>
<evidence type="ECO:0000313" key="17">
    <source>
        <dbReference type="Proteomes" id="UP001163850"/>
    </source>
</evidence>
<dbReference type="AlphaFoldDB" id="A0AA38Q8M0"/>
<keyword evidence="7 12" id="KW-0067">ATP-binding</keyword>
<comment type="caution">
    <text evidence="16">The sequence shown here is derived from an EMBL/GenBank/DDBJ whole genome shotgun (WGS) entry which is preliminary data.</text>
</comment>
<dbReference type="GO" id="GO:0006431">
    <property type="term" value="P:methionyl-tRNA aminoacylation"/>
    <property type="evidence" value="ECO:0007669"/>
    <property type="project" value="InterPro"/>
</dbReference>
<dbReference type="EMBL" id="MU801903">
    <property type="protein sequence ID" value="KAJ3988973.1"/>
    <property type="molecule type" value="Genomic_DNA"/>
</dbReference>
<dbReference type="Pfam" id="PF09334">
    <property type="entry name" value="tRNA-synt_1g"/>
    <property type="match status" value="1"/>
</dbReference>
<evidence type="ECO:0000256" key="4">
    <source>
        <dbReference type="ARBA" id="ARBA00022490"/>
    </source>
</evidence>
<dbReference type="GO" id="GO:0005524">
    <property type="term" value="F:ATP binding"/>
    <property type="evidence" value="ECO:0007669"/>
    <property type="project" value="UniProtKB-KW"/>
</dbReference>
<dbReference type="CDD" id="cd07957">
    <property type="entry name" value="Anticodon_Ia_Met"/>
    <property type="match status" value="1"/>
</dbReference>
<feature type="domain" description="Methionyl/Leucyl tRNA synthetase" evidence="14">
    <location>
        <begin position="32"/>
        <end position="436"/>
    </location>
</feature>
<keyword evidence="8 12" id="KW-0648">Protein biosynthesis</keyword>
<dbReference type="InterPro" id="IPR001412">
    <property type="entry name" value="aa-tRNA-synth_I_CS"/>
</dbReference>
<dbReference type="PRINTS" id="PR01041">
    <property type="entry name" value="TRNASYNTHMET"/>
</dbReference>
<evidence type="ECO:0000256" key="9">
    <source>
        <dbReference type="ARBA" id="ARBA00023146"/>
    </source>
</evidence>
<evidence type="ECO:0000313" key="16">
    <source>
        <dbReference type="EMBL" id="KAJ3988973.1"/>
    </source>
</evidence>
<evidence type="ECO:0000256" key="1">
    <source>
        <dbReference type="ARBA" id="ARBA00004496"/>
    </source>
</evidence>
<comment type="catalytic activity">
    <reaction evidence="11">
        <text>tRNA(Met) + L-methionine + ATP = L-methionyl-tRNA(Met) + AMP + diphosphate</text>
        <dbReference type="Rhea" id="RHEA:13481"/>
        <dbReference type="Rhea" id="RHEA-COMP:9667"/>
        <dbReference type="Rhea" id="RHEA-COMP:9698"/>
        <dbReference type="ChEBI" id="CHEBI:30616"/>
        <dbReference type="ChEBI" id="CHEBI:33019"/>
        <dbReference type="ChEBI" id="CHEBI:57844"/>
        <dbReference type="ChEBI" id="CHEBI:78442"/>
        <dbReference type="ChEBI" id="CHEBI:78530"/>
        <dbReference type="ChEBI" id="CHEBI:456215"/>
        <dbReference type="EC" id="6.1.1.10"/>
    </reaction>
</comment>
<feature type="domain" description="Methionyl-tRNA synthetase anticodon-binding" evidence="15">
    <location>
        <begin position="463"/>
        <end position="602"/>
    </location>
</feature>
<gene>
    <name evidence="16" type="ORF">F5890DRAFT_1489166</name>
</gene>
<comment type="similarity">
    <text evidence="2 12">Belongs to the class-I aminoacyl-tRNA synthetase family.</text>
</comment>
<dbReference type="PANTHER" id="PTHR45765">
    <property type="entry name" value="METHIONINE--TRNA LIGASE"/>
    <property type="match status" value="1"/>
</dbReference>
<dbReference type="InterPro" id="IPR014758">
    <property type="entry name" value="Met-tRNA_synth"/>
</dbReference>
<dbReference type="SUPFAM" id="SSF57770">
    <property type="entry name" value="Methionyl-tRNA synthetase (MetRS), Zn-domain"/>
    <property type="match status" value="1"/>
</dbReference>
<dbReference type="SUPFAM" id="SSF47323">
    <property type="entry name" value="Anticodon-binding domain of a subclass of class I aminoacyl-tRNA synthetases"/>
    <property type="match status" value="1"/>
</dbReference>
<comment type="subcellular location">
    <subcellularLocation>
        <location evidence="1">Cytoplasm</location>
    </subcellularLocation>
</comment>
<evidence type="ECO:0000256" key="6">
    <source>
        <dbReference type="ARBA" id="ARBA00022741"/>
    </source>
</evidence>
<protein>
    <recommendedName>
        <fullName evidence="3">methionine--tRNA ligase</fullName>
        <ecNumber evidence="3">6.1.1.10</ecNumber>
    </recommendedName>
    <alternativeName>
        <fullName evidence="10">Methionyl-tRNA synthetase</fullName>
    </alternativeName>
</protein>
<feature type="region of interest" description="Disordered" evidence="13">
    <location>
        <begin position="653"/>
        <end position="678"/>
    </location>
</feature>
<dbReference type="Gene3D" id="1.10.287.10">
    <property type="entry name" value="S15/NS1, RNA-binding"/>
    <property type="match status" value="1"/>
</dbReference>
<evidence type="ECO:0000256" key="8">
    <source>
        <dbReference type="ARBA" id="ARBA00022917"/>
    </source>
</evidence>
<dbReference type="Pfam" id="PF19303">
    <property type="entry name" value="Anticodon_3"/>
    <property type="match status" value="1"/>
</dbReference>
<dbReference type="GO" id="GO:0036464">
    <property type="term" value="C:cytoplasmic ribonucleoprotein granule"/>
    <property type="evidence" value="ECO:0007669"/>
    <property type="project" value="UniProtKB-ARBA"/>
</dbReference>
<evidence type="ECO:0000256" key="12">
    <source>
        <dbReference type="RuleBase" id="RU363039"/>
    </source>
</evidence>
<dbReference type="PROSITE" id="PS00178">
    <property type="entry name" value="AA_TRNA_LIGASE_I"/>
    <property type="match status" value="1"/>
</dbReference>
<proteinExistence type="inferred from homology"/>
<evidence type="ECO:0000259" key="14">
    <source>
        <dbReference type="Pfam" id="PF09334"/>
    </source>
</evidence>
<dbReference type="Gene3D" id="2.20.28.20">
    <property type="entry name" value="Methionyl-tRNA synthetase, Zn-domain"/>
    <property type="match status" value="1"/>
</dbReference>
<dbReference type="FunFam" id="2.20.28.20:FF:000001">
    <property type="entry name" value="Methionine--tRNA ligase"/>
    <property type="match status" value="1"/>
</dbReference>
<dbReference type="GO" id="GO:0017102">
    <property type="term" value="C:methionyl glutamyl tRNA synthetase complex"/>
    <property type="evidence" value="ECO:0007669"/>
    <property type="project" value="UniProtKB-ARBA"/>
</dbReference>
<dbReference type="GO" id="GO:0005829">
    <property type="term" value="C:cytosol"/>
    <property type="evidence" value="ECO:0007669"/>
    <property type="project" value="TreeGrafter"/>
</dbReference>
<evidence type="ECO:0000256" key="3">
    <source>
        <dbReference type="ARBA" id="ARBA00012838"/>
    </source>
</evidence>
<dbReference type="GO" id="GO:0017101">
    <property type="term" value="C:aminoacyl-tRNA synthetase multienzyme complex"/>
    <property type="evidence" value="ECO:0007669"/>
    <property type="project" value="TreeGrafter"/>
</dbReference>
<sequence length="697" mass="78008">MAQKIRSADGLLQVIPPPGHPAILPKKGESNVLITSALPYCNNVPHLGNIIGSTLSADVFSRYNRTRNRPTLYICGTDEYGTATETQALKEGITPRELCDKYHVLHKETYEWFDIGFDYFGRTSTPLHTEICQEIYQNLGKNGYLEPQSKDQTYCEDCGRFLADRFVEGICPHCGYEDARGDQCDSCSRTLDAIELIKPRCLVNKSHKVVARTSTHMYVKLDTLQPQTEQWIKNAARRGKWSPNSVINHDLEIIDARMKAGLVPAPLTRDLVWGVPVPPLGREDDEIMQTKVLYVWYDAPIGYPSITANYTPEWKQWWFNPQDVNLYQFMGKDNVYFHTVYFPSIQLGDKRDWTTLFHLSTTEYLNYEGGKFSKSRNRGVFGPQARETGIPSSVWRYYLLSTRPESADAMFSWADCIAANNNVLLNNFGNFVNRVLKFVSSQYQGVIPESEDLAGPLSPNDSEDSVFISDVNRLLHEYITVMDAVKLRQGLQTVMAISQLGNGYLQSSGLNKALMISNPKRCAQVVSRAINLIYVLSALVEPYMPATAKAILPQLNAPPRAVPDVLSTDILAGHTIGTPEHLFKKIEESLADKFRDRFGGNEAKAATTTTTTTTEAAASATASAKPKAKGKKDVAAPVFTGVMTQEMIAKETEITQQGDKIRSLKAQPKSPETDARVKEEVETLKRFKSELSQLQFP</sequence>
<keyword evidence="5 12" id="KW-0436">Ligase</keyword>
<dbReference type="InterPro" id="IPR014729">
    <property type="entry name" value="Rossmann-like_a/b/a_fold"/>
</dbReference>
<dbReference type="EC" id="6.1.1.10" evidence="3"/>
<dbReference type="InterPro" id="IPR029038">
    <property type="entry name" value="MetRS_Zn"/>
</dbReference>
<dbReference type="Gene3D" id="1.10.730.10">
    <property type="entry name" value="Isoleucyl-tRNA Synthetase, Domain 1"/>
    <property type="match status" value="1"/>
</dbReference>
<reference evidence="16" key="1">
    <citation type="submission" date="2022-08" db="EMBL/GenBank/DDBJ databases">
        <authorList>
            <consortium name="DOE Joint Genome Institute"/>
            <person name="Min B."/>
            <person name="Riley R."/>
            <person name="Sierra-Patev S."/>
            <person name="Naranjo-Ortiz M."/>
            <person name="Looney B."/>
            <person name="Konkel Z."/>
            <person name="Slot J.C."/>
            <person name="Sakamoto Y."/>
            <person name="Steenwyk J.L."/>
            <person name="Rokas A."/>
            <person name="Carro J."/>
            <person name="Camarero S."/>
            <person name="Ferreira P."/>
            <person name="Molpeceres G."/>
            <person name="Ruiz-Duenas F.J."/>
            <person name="Serrano A."/>
            <person name="Henrissat B."/>
            <person name="Drula E."/>
            <person name="Hughes K.W."/>
            <person name="Mata J.L."/>
            <person name="Ishikawa N.K."/>
            <person name="Vargas-Isla R."/>
            <person name="Ushijima S."/>
            <person name="Smith C.A."/>
            <person name="Ahrendt S."/>
            <person name="Andreopoulos W."/>
            <person name="He G."/>
            <person name="Labutti K."/>
            <person name="Lipzen A."/>
            <person name="Ng V."/>
            <person name="Sandor L."/>
            <person name="Barry K."/>
            <person name="Martinez A.T."/>
            <person name="Xiao Y."/>
            <person name="Gibbons J.G."/>
            <person name="Terashima K."/>
            <person name="Hibbett D.S."/>
            <person name="Grigoriev I.V."/>
        </authorList>
    </citation>
    <scope>NUCLEOTIDE SEQUENCE</scope>
    <source>
        <strain evidence="16">TFB7829</strain>
    </source>
</reference>
<evidence type="ECO:0000256" key="5">
    <source>
        <dbReference type="ARBA" id="ARBA00022598"/>
    </source>
</evidence>
<keyword evidence="4" id="KW-0963">Cytoplasm</keyword>
<dbReference type="InterPro" id="IPR015413">
    <property type="entry name" value="Methionyl/Leucyl_tRNA_Synth"/>
</dbReference>
<dbReference type="SUPFAM" id="SSF52374">
    <property type="entry name" value="Nucleotidylyl transferase"/>
    <property type="match status" value="1"/>
</dbReference>
<dbReference type="CDD" id="cd00814">
    <property type="entry name" value="MetRS_core"/>
    <property type="match status" value="1"/>
</dbReference>
<dbReference type="Proteomes" id="UP001163850">
    <property type="component" value="Unassembled WGS sequence"/>
</dbReference>
<dbReference type="InterPro" id="IPR009080">
    <property type="entry name" value="tRNAsynth_Ia_anticodon-bd"/>
</dbReference>
<evidence type="ECO:0000256" key="2">
    <source>
        <dbReference type="ARBA" id="ARBA00005594"/>
    </source>
</evidence>
<dbReference type="PANTHER" id="PTHR45765:SF1">
    <property type="entry name" value="METHIONINE--TRNA LIGASE, CYTOPLASMIC"/>
    <property type="match status" value="1"/>
</dbReference>
<accession>A0AA38Q8M0</accession>
<keyword evidence="9 12" id="KW-0030">Aminoacyl-tRNA synthetase</keyword>
<name>A0AA38Q8M0_9AGAR</name>
<dbReference type="Gene3D" id="3.40.50.620">
    <property type="entry name" value="HUPs"/>
    <property type="match status" value="1"/>
</dbReference>
<organism evidence="16 17">
    <name type="scientific">Lentinula detonsa</name>
    <dbReference type="NCBI Taxonomy" id="2804962"/>
    <lineage>
        <taxon>Eukaryota</taxon>
        <taxon>Fungi</taxon>
        <taxon>Dikarya</taxon>
        <taxon>Basidiomycota</taxon>
        <taxon>Agaricomycotina</taxon>
        <taxon>Agaricomycetes</taxon>
        <taxon>Agaricomycetidae</taxon>
        <taxon>Agaricales</taxon>
        <taxon>Marasmiineae</taxon>
        <taxon>Omphalotaceae</taxon>
        <taxon>Lentinula</taxon>
    </lineage>
</organism>
<dbReference type="NCBIfam" id="TIGR00398">
    <property type="entry name" value="metG"/>
    <property type="match status" value="1"/>
</dbReference>
<evidence type="ECO:0000256" key="11">
    <source>
        <dbReference type="ARBA" id="ARBA00047364"/>
    </source>
</evidence>
<dbReference type="InterPro" id="IPR033911">
    <property type="entry name" value="MetRS_core"/>
</dbReference>
<evidence type="ECO:0000259" key="15">
    <source>
        <dbReference type="Pfam" id="PF19303"/>
    </source>
</evidence>
<evidence type="ECO:0000256" key="13">
    <source>
        <dbReference type="SAM" id="MobiDB-lite"/>
    </source>
</evidence>
<dbReference type="GO" id="GO:0004825">
    <property type="term" value="F:methionine-tRNA ligase activity"/>
    <property type="evidence" value="ECO:0007669"/>
    <property type="project" value="UniProtKB-EC"/>
</dbReference>